<protein>
    <recommendedName>
        <fullName evidence="2">Tyr recombinase domain-containing protein</fullName>
    </recommendedName>
</protein>
<evidence type="ECO:0000256" key="1">
    <source>
        <dbReference type="ARBA" id="ARBA00023172"/>
    </source>
</evidence>
<dbReference type="Pfam" id="PF00589">
    <property type="entry name" value="Phage_integrase"/>
    <property type="match status" value="1"/>
</dbReference>
<dbReference type="SUPFAM" id="SSF56349">
    <property type="entry name" value="DNA breaking-rejoining enzymes"/>
    <property type="match status" value="1"/>
</dbReference>
<keyword evidence="1" id="KW-0233">DNA recombination</keyword>
<dbReference type="PROSITE" id="PS51898">
    <property type="entry name" value="TYR_RECOMBINASE"/>
    <property type="match status" value="1"/>
</dbReference>
<evidence type="ECO:0000313" key="3">
    <source>
        <dbReference type="EMBL" id="SOR61636.1"/>
    </source>
</evidence>
<dbReference type="Proteomes" id="UP000234460">
    <property type="component" value="Chromosome LMANV2"/>
</dbReference>
<gene>
    <name evidence="3" type="ORF">LMANV2_320078</name>
</gene>
<sequence>MIKKHVSIHSLRHAFATHLLEAGTNIKHIQFLLGHKSIKTTEIYTRVSQVRLTEVTSPRPLVSQTGKLIGLVRRFDEDRQEGCFGRLYDVRRFGVRRKTK</sequence>
<dbReference type="Gene3D" id="1.10.443.10">
    <property type="entry name" value="Intergrase catalytic core"/>
    <property type="match status" value="1"/>
</dbReference>
<dbReference type="GO" id="GO:0006310">
    <property type="term" value="P:DNA recombination"/>
    <property type="evidence" value="ECO:0007669"/>
    <property type="project" value="UniProtKB-KW"/>
</dbReference>
<dbReference type="InterPro" id="IPR013762">
    <property type="entry name" value="Integrase-like_cat_sf"/>
</dbReference>
<feature type="domain" description="Tyr recombinase" evidence="2">
    <location>
        <begin position="1"/>
        <end position="57"/>
    </location>
</feature>
<evidence type="ECO:0000259" key="2">
    <source>
        <dbReference type="PROSITE" id="PS51898"/>
    </source>
</evidence>
<dbReference type="InterPro" id="IPR002104">
    <property type="entry name" value="Integrase_catalytic"/>
</dbReference>
<dbReference type="EMBL" id="OEJX01000026">
    <property type="protein sequence ID" value="SOR61636.1"/>
    <property type="molecule type" value="Genomic_DNA"/>
</dbReference>
<dbReference type="RefSeq" id="WP_002156550.1">
    <property type="nucleotide sequence ID" value="NZ_CP011931.1"/>
</dbReference>
<proteinExistence type="predicted"/>
<name>A0AAQ1NY26_LEPIR</name>
<dbReference type="GO" id="GO:0003677">
    <property type="term" value="F:DNA binding"/>
    <property type="evidence" value="ECO:0007669"/>
    <property type="project" value="InterPro"/>
</dbReference>
<evidence type="ECO:0000313" key="4">
    <source>
        <dbReference type="Proteomes" id="UP000234460"/>
    </source>
</evidence>
<accession>A0AAQ1NY26</accession>
<dbReference type="GO" id="GO:0015074">
    <property type="term" value="P:DNA integration"/>
    <property type="evidence" value="ECO:0007669"/>
    <property type="project" value="InterPro"/>
</dbReference>
<dbReference type="InterPro" id="IPR011010">
    <property type="entry name" value="DNA_brk_join_enz"/>
</dbReference>
<reference evidence="3 4" key="1">
    <citation type="submission" date="2017-11" db="EMBL/GenBank/DDBJ databases">
        <authorList>
            <person name="Lechat P."/>
        </authorList>
    </citation>
    <scope>NUCLEOTIDE SEQUENCE [LARGE SCALE GENOMIC DNA]</scope>
    <source>
        <strain evidence="3">L495</strain>
    </source>
</reference>
<comment type="caution">
    <text evidence="3">The sequence shown here is derived from an EMBL/GenBank/DDBJ whole genome shotgun (WGS) entry which is preliminary data.</text>
</comment>
<organism evidence="3 4">
    <name type="scientific">Leptospira interrogans serovar Manilae</name>
    <dbReference type="NCBI Taxonomy" id="214675"/>
    <lineage>
        <taxon>Bacteria</taxon>
        <taxon>Pseudomonadati</taxon>
        <taxon>Spirochaetota</taxon>
        <taxon>Spirochaetia</taxon>
        <taxon>Leptospirales</taxon>
        <taxon>Leptospiraceae</taxon>
        <taxon>Leptospira</taxon>
    </lineage>
</organism>
<dbReference type="AlphaFoldDB" id="A0AAQ1NY26"/>